<proteinExistence type="predicted"/>
<dbReference type="SUPFAM" id="SSF54909">
    <property type="entry name" value="Dimeric alpha+beta barrel"/>
    <property type="match status" value="1"/>
</dbReference>
<gene>
    <name evidence="2" type="ORF">IT775_20025</name>
</gene>
<sequence length="96" mass="10221">MTHYVVVQMDPKDPETLQQYYKVGGAAVKKHGGYPIAGGADKTVLEDNGGGIPAHVLLAFPDADAATGWIEDSELAEVHALRRKGAHTTITLLPPM</sequence>
<accession>A0ABS5HWS6</accession>
<evidence type="ECO:0000259" key="1">
    <source>
        <dbReference type="Pfam" id="PF07045"/>
    </source>
</evidence>
<dbReference type="Proteomes" id="UP001195941">
    <property type="component" value="Unassembled WGS sequence"/>
</dbReference>
<dbReference type="RefSeq" id="WP_212703034.1">
    <property type="nucleotide sequence ID" value="NZ_JADMKU010000029.1"/>
</dbReference>
<evidence type="ECO:0000313" key="3">
    <source>
        <dbReference type="Proteomes" id="UP001195941"/>
    </source>
</evidence>
<evidence type="ECO:0000313" key="2">
    <source>
        <dbReference type="EMBL" id="MBR9653412.1"/>
    </source>
</evidence>
<name>A0ABS5HWS6_9RHOB</name>
<reference evidence="2 3" key="1">
    <citation type="journal article" date="2021" name="Arch. Microbiol.">
        <title>Thalassobius aquimarinus sp. nov., isolated from the Sea of Japan seashore.</title>
        <authorList>
            <person name="Kurilenko V.V."/>
            <person name="Romanenko L.A."/>
            <person name="Chernysheva N.Y."/>
            <person name="Velansky P.V."/>
            <person name="Tekutyeva L.A."/>
            <person name="Isaeva M.P."/>
            <person name="Mikhailov V.V."/>
        </authorList>
    </citation>
    <scope>NUCLEOTIDE SEQUENCE [LARGE SCALE GENOMIC DNA]</scope>
    <source>
        <strain evidence="2 3">KMM 8518</strain>
    </source>
</reference>
<dbReference type="InterPro" id="IPR010753">
    <property type="entry name" value="DUF1330"/>
</dbReference>
<dbReference type="Pfam" id="PF07045">
    <property type="entry name" value="DUF1330"/>
    <property type="match status" value="1"/>
</dbReference>
<organism evidence="2 3">
    <name type="scientific">Thalassovita aquimarina</name>
    <dbReference type="NCBI Taxonomy" id="2785917"/>
    <lineage>
        <taxon>Bacteria</taxon>
        <taxon>Pseudomonadati</taxon>
        <taxon>Pseudomonadota</taxon>
        <taxon>Alphaproteobacteria</taxon>
        <taxon>Rhodobacterales</taxon>
        <taxon>Roseobacteraceae</taxon>
        <taxon>Thalassovita</taxon>
    </lineage>
</organism>
<dbReference type="InterPro" id="IPR011008">
    <property type="entry name" value="Dimeric_a/b-barrel"/>
</dbReference>
<feature type="domain" description="DUF1330" evidence="1">
    <location>
        <begin position="3"/>
        <end position="93"/>
    </location>
</feature>
<dbReference type="EMBL" id="JADMKU010000029">
    <property type="protein sequence ID" value="MBR9653412.1"/>
    <property type="molecule type" value="Genomic_DNA"/>
</dbReference>
<protein>
    <submittedName>
        <fullName evidence="2">DUF1330 domain-containing protein</fullName>
    </submittedName>
</protein>
<keyword evidence="3" id="KW-1185">Reference proteome</keyword>
<dbReference type="Gene3D" id="3.30.70.100">
    <property type="match status" value="1"/>
</dbReference>
<comment type="caution">
    <text evidence="2">The sequence shown here is derived from an EMBL/GenBank/DDBJ whole genome shotgun (WGS) entry which is preliminary data.</text>
</comment>